<dbReference type="AlphaFoldDB" id="A0AAD7UGC7"/>
<keyword evidence="3" id="KW-1185">Reference proteome</keyword>
<accession>A0AAD7UGC7</accession>
<dbReference type="InterPro" id="IPR029055">
    <property type="entry name" value="Ntn_hydrolases_N"/>
</dbReference>
<evidence type="ECO:0000313" key="3">
    <source>
        <dbReference type="Proteomes" id="UP001230188"/>
    </source>
</evidence>
<keyword evidence="1" id="KW-0647">Proteasome</keyword>
<dbReference type="CDD" id="cd01901">
    <property type="entry name" value="Ntn_hydrolase"/>
    <property type="match status" value="1"/>
</dbReference>
<dbReference type="Gene3D" id="3.60.20.10">
    <property type="entry name" value="Glutamine Phosphoribosylpyrophosphate, subunit 1, domain 1"/>
    <property type="match status" value="1"/>
</dbReference>
<dbReference type="PANTHER" id="PTHR11599">
    <property type="entry name" value="PROTEASOME SUBUNIT ALPHA/BETA"/>
    <property type="match status" value="1"/>
</dbReference>
<evidence type="ECO:0000256" key="1">
    <source>
        <dbReference type="ARBA" id="ARBA00022942"/>
    </source>
</evidence>
<dbReference type="SUPFAM" id="SSF56235">
    <property type="entry name" value="N-terminal nucleophile aminohydrolases (Ntn hydrolases)"/>
    <property type="match status" value="1"/>
</dbReference>
<comment type="caution">
    <text evidence="2">The sequence shown here is derived from an EMBL/GenBank/DDBJ whole genome shotgun (WGS) entry which is preliminary data.</text>
</comment>
<sequence length="190" mass="20102">MRAASLGGSILGVCAEDKVIIATGHPAESSPSLRAYPVERTWRFDDDLSVSVVGLMADAHIVADYAYDRLDDHRLAFGTSPPPRRLADAIADAMTAAARQSRPLGVHVVVAGRGGLWHVDPGGRLRQFQALAVGNQADALVRDLAKHLEAAGPLDEATAAALLRRAWRDALVDSDAPSDTSPPPLDVTTL</sequence>
<proteinExistence type="predicted"/>
<protein>
    <recommendedName>
        <fullName evidence="4">Proteasome endopeptidase complex</fullName>
    </recommendedName>
</protein>
<reference evidence="2" key="1">
    <citation type="submission" date="2023-01" db="EMBL/GenBank/DDBJ databases">
        <title>Metagenome sequencing of chrysophaentin producing Chrysophaeum taylorii.</title>
        <authorList>
            <person name="Davison J."/>
            <person name="Bewley C."/>
        </authorList>
    </citation>
    <scope>NUCLEOTIDE SEQUENCE</scope>
    <source>
        <strain evidence="2">NIES-1699</strain>
    </source>
</reference>
<gene>
    <name evidence="2" type="ORF">CTAYLR_001032</name>
</gene>
<evidence type="ECO:0008006" key="4">
    <source>
        <dbReference type="Google" id="ProtNLM"/>
    </source>
</evidence>
<name>A0AAD7UGC7_9STRA</name>
<dbReference type="EMBL" id="JAQMWT010000322">
    <property type="protein sequence ID" value="KAJ8604827.1"/>
    <property type="molecule type" value="Genomic_DNA"/>
</dbReference>
<evidence type="ECO:0000313" key="2">
    <source>
        <dbReference type="EMBL" id="KAJ8604827.1"/>
    </source>
</evidence>
<dbReference type="Pfam" id="PF00227">
    <property type="entry name" value="Proteasome"/>
    <property type="match status" value="1"/>
</dbReference>
<dbReference type="Proteomes" id="UP001230188">
    <property type="component" value="Unassembled WGS sequence"/>
</dbReference>
<dbReference type="InterPro" id="IPR001353">
    <property type="entry name" value="Proteasome_sua/b"/>
</dbReference>
<dbReference type="GO" id="GO:0005839">
    <property type="term" value="C:proteasome core complex"/>
    <property type="evidence" value="ECO:0007669"/>
    <property type="project" value="InterPro"/>
</dbReference>
<dbReference type="GO" id="GO:0051603">
    <property type="term" value="P:proteolysis involved in protein catabolic process"/>
    <property type="evidence" value="ECO:0007669"/>
    <property type="project" value="InterPro"/>
</dbReference>
<organism evidence="2 3">
    <name type="scientific">Chrysophaeum taylorii</name>
    <dbReference type="NCBI Taxonomy" id="2483200"/>
    <lineage>
        <taxon>Eukaryota</taxon>
        <taxon>Sar</taxon>
        <taxon>Stramenopiles</taxon>
        <taxon>Ochrophyta</taxon>
        <taxon>Pelagophyceae</taxon>
        <taxon>Pelagomonadales</taxon>
        <taxon>Pelagomonadaceae</taxon>
        <taxon>Chrysophaeum</taxon>
    </lineage>
</organism>
<dbReference type="InterPro" id="IPR050115">
    <property type="entry name" value="Proteasome_alpha"/>
</dbReference>